<organism evidence="1 2">
    <name type="scientific">Clytia hemisphaerica</name>
    <dbReference type="NCBI Taxonomy" id="252671"/>
    <lineage>
        <taxon>Eukaryota</taxon>
        <taxon>Metazoa</taxon>
        <taxon>Cnidaria</taxon>
        <taxon>Hydrozoa</taxon>
        <taxon>Hydroidolina</taxon>
        <taxon>Leptothecata</taxon>
        <taxon>Obeliida</taxon>
        <taxon>Clytiidae</taxon>
        <taxon>Clytia</taxon>
    </lineage>
</organism>
<dbReference type="EnsemblMetazoa" id="CLYHEMT022214.1">
    <property type="protein sequence ID" value="CLYHEMP022214.1"/>
    <property type="gene ID" value="CLYHEMG022214"/>
</dbReference>
<dbReference type="AlphaFoldDB" id="A0A7M6DQD0"/>
<protein>
    <submittedName>
        <fullName evidence="1">Uncharacterized protein</fullName>
    </submittedName>
</protein>
<keyword evidence="2" id="KW-1185">Reference proteome</keyword>
<evidence type="ECO:0000313" key="1">
    <source>
        <dbReference type="EnsemblMetazoa" id="CLYHEMP022214.1"/>
    </source>
</evidence>
<sequence>MLKFNLLNSNSILHIQIQSFSFKFNPSHSNSILHIQIQSFLFKFNPSLFKFNLFHSNSILQFNLSNSIFFHSNFSKFHSIFLGTSGFKKSSSPDFRPAAYFMFFCFFWDNNN</sequence>
<evidence type="ECO:0000313" key="2">
    <source>
        <dbReference type="Proteomes" id="UP000594262"/>
    </source>
</evidence>
<reference evidence="1" key="1">
    <citation type="submission" date="2021-01" db="UniProtKB">
        <authorList>
            <consortium name="EnsemblMetazoa"/>
        </authorList>
    </citation>
    <scope>IDENTIFICATION</scope>
</reference>
<dbReference type="Proteomes" id="UP000594262">
    <property type="component" value="Unplaced"/>
</dbReference>
<proteinExistence type="predicted"/>
<name>A0A7M6DQD0_9CNID</name>
<accession>A0A7M6DQD0</accession>